<dbReference type="InterPro" id="IPR002156">
    <property type="entry name" value="RNaseH_domain"/>
</dbReference>
<dbReference type="PROSITE" id="PS50879">
    <property type="entry name" value="RNASE_H_1"/>
    <property type="match status" value="1"/>
</dbReference>
<dbReference type="GO" id="GO:0004523">
    <property type="term" value="F:RNA-DNA hybrid ribonuclease activity"/>
    <property type="evidence" value="ECO:0007669"/>
    <property type="project" value="InterPro"/>
</dbReference>
<comment type="caution">
    <text evidence="2">The sequence shown here is derived from an EMBL/GenBank/DDBJ whole genome shotgun (WGS) entry which is preliminary data.</text>
</comment>
<sequence length="143" mass="15668">MTLFVDGSAYIDQTTGRKHAGFAVTTIDKSLHIEQSLPDHFSAQQAELLALTTACEAAEGKTVNIYSDSAYAIGVCLSWAGVWKARGFTNASRTPIKNNSFVLALISAMKLPAKLAIIKVQAQIRMRQVWEMTLLTLLLKQLL</sequence>
<dbReference type="SUPFAM" id="SSF53098">
    <property type="entry name" value="Ribonuclease H-like"/>
    <property type="match status" value="1"/>
</dbReference>
<keyword evidence="3" id="KW-1185">Reference proteome</keyword>
<dbReference type="EMBL" id="JAGTTL010000022">
    <property type="protein sequence ID" value="KAK6305036.1"/>
    <property type="molecule type" value="Genomic_DNA"/>
</dbReference>
<dbReference type="Pfam" id="PF00075">
    <property type="entry name" value="RNase_H"/>
    <property type="match status" value="1"/>
</dbReference>
<name>A0AAN8LK06_9TELE</name>
<protein>
    <recommendedName>
        <fullName evidence="1">RNase H type-1 domain-containing protein</fullName>
    </recommendedName>
</protein>
<reference evidence="2 3" key="1">
    <citation type="submission" date="2021-04" db="EMBL/GenBank/DDBJ databases">
        <authorList>
            <person name="De Guttry C."/>
            <person name="Zahm M."/>
            <person name="Klopp C."/>
            <person name="Cabau C."/>
            <person name="Louis A."/>
            <person name="Berthelot C."/>
            <person name="Parey E."/>
            <person name="Roest Crollius H."/>
            <person name="Montfort J."/>
            <person name="Robinson-Rechavi M."/>
            <person name="Bucao C."/>
            <person name="Bouchez O."/>
            <person name="Gislard M."/>
            <person name="Lluch J."/>
            <person name="Milhes M."/>
            <person name="Lampietro C."/>
            <person name="Lopez Roques C."/>
            <person name="Donnadieu C."/>
            <person name="Braasch I."/>
            <person name="Desvignes T."/>
            <person name="Postlethwait J."/>
            <person name="Bobe J."/>
            <person name="Wedekind C."/>
            <person name="Guiguen Y."/>
        </authorList>
    </citation>
    <scope>NUCLEOTIDE SEQUENCE [LARGE SCALE GENOMIC DNA]</scope>
    <source>
        <strain evidence="2">Cs_M1</strain>
        <tissue evidence="2">Blood</tissue>
    </source>
</reference>
<evidence type="ECO:0000313" key="3">
    <source>
        <dbReference type="Proteomes" id="UP001356427"/>
    </source>
</evidence>
<proteinExistence type="predicted"/>
<dbReference type="GO" id="GO:0003676">
    <property type="term" value="F:nucleic acid binding"/>
    <property type="evidence" value="ECO:0007669"/>
    <property type="project" value="InterPro"/>
</dbReference>
<feature type="domain" description="RNase H type-1" evidence="1">
    <location>
        <begin position="1"/>
        <end position="143"/>
    </location>
</feature>
<dbReference type="InterPro" id="IPR012337">
    <property type="entry name" value="RNaseH-like_sf"/>
</dbReference>
<evidence type="ECO:0000313" key="2">
    <source>
        <dbReference type="EMBL" id="KAK6305036.1"/>
    </source>
</evidence>
<evidence type="ECO:0000259" key="1">
    <source>
        <dbReference type="PROSITE" id="PS50879"/>
    </source>
</evidence>
<dbReference type="Proteomes" id="UP001356427">
    <property type="component" value="Unassembled WGS sequence"/>
</dbReference>
<accession>A0AAN8LK06</accession>
<dbReference type="Gene3D" id="3.30.420.10">
    <property type="entry name" value="Ribonuclease H-like superfamily/Ribonuclease H"/>
    <property type="match status" value="1"/>
</dbReference>
<organism evidence="2 3">
    <name type="scientific">Coregonus suidteri</name>
    <dbReference type="NCBI Taxonomy" id="861788"/>
    <lineage>
        <taxon>Eukaryota</taxon>
        <taxon>Metazoa</taxon>
        <taxon>Chordata</taxon>
        <taxon>Craniata</taxon>
        <taxon>Vertebrata</taxon>
        <taxon>Euteleostomi</taxon>
        <taxon>Actinopterygii</taxon>
        <taxon>Neopterygii</taxon>
        <taxon>Teleostei</taxon>
        <taxon>Protacanthopterygii</taxon>
        <taxon>Salmoniformes</taxon>
        <taxon>Salmonidae</taxon>
        <taxon>Coregoninae</taxon>
        <taxon>Coregonus</taxon>
    </lineage>
</organism>
<dbReference type="InterPro" id="IPR036397">
    <property type="entry name" value="RNaseH_sf"/>
</dbReference>
<dbReference type="AlphaFoldDB" id="A0AAN8LK06"/>
<gene>
    <name evidence="2" type="ORF">J4Q44_G00238160</name>
</gene>